<comment type="caution">
    <text evidence="1">The sequence shown here is derived from an EMBL/GenBank/DDBJ whole genome shotgun (WGS) entry which is preliminary data.</text>
</comment>
<dbReference type="Proteomes" id="UP001596408">
    <property type="component" value="Unassembled WGS sequence"/>
</dbReference>
<protein>
    <submittedName>
        <fullName evidence="1">Uncharacterized protein</fullName>
    </submittedName>
</protein>
<dbReference type="RefSeq" id="WP_379697429.1">
    <property type="nucleotide sequence ID" value="NZ_JBHSXH010000015.1"/>
</dbReference>
<evidence type="ECO:0000313" key="2">
    <source>
        <dbReference type="Proteomes" id="UP001596408"/>
    </source>
</evidence>
<accession>A0ABD5U6L0</accession>
<sequence length="73" mass="8328">MTYRAVTRNRDVVCDRFELGDHGVELYSVEERRPSARRTPSDGEETFLAFVPYENLLSILNEDAARAPDPSIL</sequence>
<reference evidence="1 2" key="1">
    <citation type="journal article" date="2019" name="Int. J. Syst. Evol. Microbiol.">
        <title>The Global Catalogue of Microorganisms (GCM) 10K type strain sequencing project: providing services to taxonomists for standard genome sequencing and annotation.</title>
        <authorList>
            <consortium name="The Broad Institute Genomics Platform"/>
            <consortium name="The Broad Institute Genome Sequencing Center for Infectious Disease"/>
            <person name="Wu L."/>
            <person name="Ma J."/>
        </authorList>
    </citation>
    <scope>NUCLEOTIDE SEQUENCE [LARGE SCALE GENOMIC DNA]</scope>
    <source>
        <strain evidence="1 2">YIM 94188</strain>
    </source>
</reference>
<dbReference type="AlphaFoldDB" id="A0ABD5U6L0"/>
<gene>
    <name evidence="1" type="ORF">ACFQEV_14550</name>
</gene>
<proteinExistence type="predicted"/>
<name>A0ABD5U6L0_9EURY</name>
<organism evidence="1 2">
    <name type="scientific">Halopelagius fulvigenes</name>
    <dbReference type="NCBI Taxonomy" id="1198324"/>
    <lineage>
        <taxon>Archaea</taxon>
        <taxon>Methanobacteriati</taxon>
        <taxon>Methanobacteriota</taxon>
        <taxon>Stenosarchaea group</taxon>
        <taxon>Halobacteria</taxon>
        <taxon>Halobacteriales</taxon>
        <taxon>Haloferacaceae</taxon>
    </lineage>
</organism>
<evidence type="ECO:0000313" key="1">
    <source>
        <dbReference type="EMBL" id="MFC6826202.1"/>
    </source>
</evidence>
<keyword evidence="2" id="KW-1185">Reference proteome</keyword>
<dbReference type="EMBL" id="JBHSXH010000015">
    <property type="protein sequence ID" value="MFC6826202.1"/>
    <property type="molecule type" value="Genomic_DNA"/>
</dbReference>